<keyword evidence="8" id="KW-1185">Reference proteome</keyword>
<dbReference type="PANTHER" id="PTHR11647">
    <property type="entry name" value="HYDRANTOINASE/DIHYDROPYRIMIDINASE FAMILY MEMBER"/>
    <property type="match status" value="1"/>
</dbReference>
<dbReference type="NCBIfam" id="TIGR02033">
    <property type="entry name" value="D-hydantoinase"/>
    <property type="match status" value="1"/>
</dbReference>
<name>A0A5M9HW61_9FIRM</name>
<evidence type="ECO:0000256" key="5">
    <source>
        <dbReference type="PIRSR" id="PIRSR611778-50"/>
    </source>
</evidence>
<evidence type="ECO:0000256" key="1">
    <source>
        <dbReference type="ARBA" id="ARBA00001947"/>
    </source>
</evidence>
<dbReference type="PANTHER" id="PTHR11647:SF1">
    <property type="entry name" value="COLLAPSIN RESPONSE MEDIATOR PROTEIN"/>
    <property type="match status" value="1"/>
</dbReference>
<dbReference type="InterPro" id="IPR050378">
    <property type="entry name" value="Metallo-dep_Hydrolases_sf"/>
</dbReference>
<proteinExistence type="inferred from homology"/>
<gene>
    <name evidence="7" type="primary">hydA</name>
    <name evidence="7" type="ORF">FNY66_11250</name>
</gene>
<dbReference type="EC" id="3.5.2.2" evidence="7"/>
<comment type="caution">
    <text evidence="7">The sequence shown here is derived from an EMBL/GenBank/DDBJ whole genome shotgun (WGS) entry which is preliminary data.</text>
</comment>
<dbReference type="CDD" id="cd01314">
    <property type="entry name" value="D-HYD"/>
    <property type="match status" value="1"/>
</dbReference>
<comment type="cofactor">
    <cofactor evidence="1">
        <name>Zn(2+)</name>
        <dbReference type="ChEBI" id="CHEBI:29105"/>
    </cofactor>
</comment>
<keyword evidence="3" id="KW-0479">Metal-binding</keyword>
<dbReference type="Proteomes" id="UP000322025">
    <property type="component" value="Unassembled WGS sequence"/>
</dbReference>
<reference evidence="7" key="1">
    <citation type="submission" date="2019-07" db="EMBL/GenBank/DDBJ databases">
        <authorList>
            <person name="Wongkuna S."/>
            <person name="Scaria J."/>
        </authorList>
    </citation>
    <scope>NUCLEOTIDE SEQUENCE [LARGE SCALE GENOMIC DNA]</scope>
    <source>
        <strain evidence="7">SW178</strain>
    </source>
</reference>
<dbReference type="SUPFAM" id="SSF51338">
    <property type="entry name" value="Composite domain of metallo-dependent hydrolases"/>
    <property type="match status" value="1"/>
</dbReference>
<evidence type="ECO:0000313" key="8">
    <source>
        <dbReference type="Proteomes" id="UP000322025"/>
    </source>
</evidence>
<organism evidence="7 8">
    <name type="scientific">Mediterraneibacter catenae</name>
    <dbReference type="NCBI Taxonomy" id="2594882"/>
    <lineage>
        <taxon>Bacteria</taxon>
        <taxon>Bacillati</taxon>
        <taxon>Bacillota</taxon>
        <taxon>Clostridia</taxon>
        <taxon>Lachnospirales</taxon>
        <taxon>Lachnospiraceae</taxon>
        <taxon>Mediterraneibacter</taxon>
    </lineage>
</organism>
<dbReference type="GO" id="GO:0004157">
    <property type="term" value="F:dihydropyrimidinase activity"/>
    <property type="evidence" value="ECO:0007669"/>
    <property type="project" value="UniProtKB-EC"/>
</dbReference>
<evidence type="ECO:0000313" key="7">
    <source>
        <dbReference type="EMBL" id="KAA8500867.1"/>
    </source>
</evidence>
<comment type="similarity">
    <text evidence="2">Belongs to the metallo-dependent hydrolases superfamily. Hydantoinase/dihydropyrimidinase family.</text>
</comment>
<evidence type="ECO:0000256" key="2">
    <source>
        <dbReference type="ARBA" id="ARBA00008829"/>
    </source>
</evidence>
<evidence type="ECO:0000256" key="3">
    <source>
        <dbReference type="ARBA" id="ARBA00022723"/>
    </source>
</evidence>
<dbReference type="GO" id="GO:0005829">
    <property type="term" value="C:cytosol"/>
    <property type="evidence" value="ECO:0007669"/>
    <property type="project" value="TreeGrafter"/>
</dbReference>
<dbReference type="InterPro" id="IPR011778">
    <property type="entry name" value="Hydantoinase/dihydroPyrase"/>
</dbReference>
<accession>A0A5M9HW61</accession>
<dbReference type="FunFam" id="3.20.20.140:FF:000076">
    <property type="entry name" value="Dihydropyrimidinase like 2"/>
    <property type="match status" value="1"/>
</dbReference>
<dbReference type="InterPro" id="IPR011059">
    <property type="entry name" value="Metal-dep_hydrolase_composite"/>
</dbReference>
<dbReference type="OrthoDB" id="9802793at2"/>
<dbReference type="EMBL" id="VMSO01000015">
    <property type="protein sequence ID" value="KAA8500867.1"/>
    <property type="molecule type" value="Genomic_DNA"/>
</dbReference>
<dbReference type="Gene3D" id="3.20.20.140">
    <property type="entry name" value="Metal-dependent hydrolases"/>
    <property type="match status" value="1"/>
</dbReference>
<feature type="modified residue" description="N6-carboxylysine" evidence="5">
    <location>
        <position position="149"/>
    </location>
</feature>
<dbReference type="SUPFAM" id="SSF51556">
    <property type="entry name" value="Metallo-dependent hydrolases"/>
    <property type="match status" value="1"/>
</dbReference>
<evidence type="ECO:0000259" key="6">
    <source>
        <dbReference type="Pfam" id="PF01979"/>
    </source>
</evidence>
<feature type="domain" description="Amidohydrolase-related" evidence="6">
    <location>
        <begin position="50"/>
        <end position="403"/>
    </location>
</feature>
<dbReference type="AlphaFoldDB" id="A0A5M9HW61"/>
<protein>
    <submittedName>
        <fullName evidence="7">Dihydropyrimidinase</fullName>
        <ecNumber evidence="7">3.5.2.2</ecNumber>
    </submittedName>
</protein>
<evidence type="ECO:0000256" key="4">
    <source>
        <dbReference type="ARBA" id="ARBA00022801"/>
    </source>
</evidence>
<keyword evidence="4 7" id="KW-0378">Hydrolase</keyword>
<dbReference type="GO" id="GO:0046872">
    <property type="term" value="F:metal ion binding"/>
    <property type="evidence" value="ECO:0007669"/>
    <property type="project" value="UniProtKB-KW"/>
</dbReference>
<sequence length="455" mass="51041">MKLLFKGGTIVSGDGMKKLDILVKGEKILAVGEDLEFRDAQIVDVRGKLLFPGFIDAHTHMALEVSNTITADKFETGTKAELAGGTTCIVDYATQYPGESLREALNNWHKKADGQSSCDYAFHLALTDWNEDISRELEEIVQKETCSFKLYMTYDTMVDDETMYEILSRLKELGGIAGVHCENNGIIQARLKEVQKTKGGRKDVSDYPWTRPKEAEAEAVSRLLKIAKCVDTPVIVVHLSTAAGYREILRAREAGQTVYIETCPQYLVMDESKYSLPAEEARHYMIAPPLRKKKNQEVLWQALKEGRIQTIATDHCSFTKEQKMAGAEDFSKTPCGMPGAEERPALIWQFGVKENKITAEQMCIYLSENPAKLYKLYPWKGALIPGSDADIVVWNPDTEWTMTAEEQQSACDYCPMEGTEIHGRAEQVYLRGRLAAENGRVLEEKSGVYVRHGAE</sequence>
<dbReference type="InterPro" id="IPR032466">
    <property type="entry name" value="Metal_Hydrolase"/>
</dbReference>
<dbReference type="InterPro" id="IPR006680">
    <property type="entry name" value="Amidohydro-rel"/>
</dbReference>
<dbReference type="RefSeq" id="WP_150311208.1">
    <property type="nucleotide sequence ID" value="NZ_VMSO01000015.1"/>
</dbReference>
<comment type="PTM">
    <text evidence="5">Carbamylation allows a single lysine to coordinate two divalent metal cations.</text>
</comment>
<dbReference type="Gene3D" id="2.30.40.10">
    <property type="entry name" value="Urease, subunit C, domain 1"/>
    <property type="match status" value="1"/>
</dbReference>
<dbReference type="Pfam" id="PF01979">
    <property type="entry name" value="Amidohydro_1"/>
    <property type="match status" value="1"/>
</dbReference>